<dbReference type="SUPFAM" id="SSF46689">
    <property type="entry name" value="Homeodomain-like"/>
    <property type="match status" value="1"/>
</dbReference>
<accession>A0ABS5TJ53</accession>
<dbReference type="PROSITE" id="PS50977">
    <property type="entry name" value="HTH_TETR_2"/>
    <property type="match status" value="1"/>
</dbReference>
<evidence type="ECO:0000256" key="1">
    <source>
        <dbReference type="ARBA" id="ARBA00023015"/>
    </source>
</evidence>
<dbReference type="EMBL" id="JAHBAY010000005">
    <property type="protein sequence ID" value="MBT0770246.1"/>
    <property type="molecule type" value="Genomic_DNA"/>
</dbReference>
<evidence type="ECO:0000256" key="4">
    <source>
        <dbReference type="PROSITE-ProRule" id="PRU00335"/>
    </source>
</evidence>
<dbReference type="InterPro" id="IPR009057">
    <property type="entry name" value="Homeodomain-like_sf"/>
</dbReference>
<dbReference type="Pfam" id="PF16859">
    <property type="entry name" value="TetR_C_11"/>
    <property type="match status" value="1"/>
</dbReference>
<dbReference type="Gene3D" id="1.10.10.60">
    <property type="entry name" value="Homeodomain-like"/>
    <property type="match status" value="1"/>
</dbReference>
<dbReference type="InterPro" id="IPR001647">
    <property type="entry name" value="HTH_TetR"/>
</dbReference>
<keyword evidence="3" id="KW-0804">Transcription</keyword>
<evidence type="ECO:0000313" key="6">
    <source>
        <dbReference type="EMBL" id="MBT0770246.1"/>
    </source>
</evidence>
<keyword evidence="2 4" id="KW-0238">DNA-binding</keyword>
<organism evidence="6 7">
    <name type="scientific">Kineosporia corallincola</name>
    <dbReference type="NCBI Taxonomy" id="2835133"/>
    <lineage>
        <taxon>Bacteria</taxon>
        <taxon>Bacillati</taxon>
        <taxon>Actinomycetota</taxon>
        <taxon>Actinomycetes</taxon>
        <taxon>Kineosporiales</taxon>
        <taxon>Kineosporiaceae</taxon>
        <taxon>Kineosporia</taxon>
    </lineage>
</organism>
<keyword evidence="7" id="KW-1185">Reference proteome</keyword>
<dbReference type="PANTHER" id="PTHR30055:SF148">
    <property type="entry name" value="TETR-FAMILY TRANSCRIPTIONAL REGULATOR"/>
    <property type="match status" value="1"/>
</dbReference>
<dbReference type="InterPro" id="IPR036271">
    <property type="entry name" value="Tet_transcr_reg_TetR-rel_C_sf"/>
</dbReference>
<gene>
    <name evidence="6" type="ORF">KIH74_14995</name>
</gene>
<evidence type="ECO:0000256" key="2">
    <source>
        <dbReference type="ARBA" id="ARBA00023125"/>
    </source>
</evidence>
<protein>
    <submittedName>
        <fullName evidence="6">TetR/AcrR family transcriptional regulator C-terminal ligand-binding domain-containing protein</fullName>
    </submittedName>
</protein>
<keyword evidence="1" id="KW-0805">Transcription regulation</keyword>
<evidence type="ECO:0000256" key="3">
    <source>
        <dbReference type="ARBA" id="ARBA00023163"/>
    </source>
</evidence>
<proteinExistence type="predicted"/>
<dbReference type="InterPro" id="IPR011075">
    <property type="entry name" value="TetR_C"/>
</dbReference>
<dbReference type="Proteomes" id="UP001197247">
    <property type="component" value="Unassembled WGS sequence"/>
</dbReference>
<dbReference type="Gene3D" id="1.10.357.10">
    <property type="entry name" value="Tetracycline Repressor, domain 2"/>
    <property type="match status" value="1"/>
</dbReference>
<dbReference type="RefSeq" id="WP_214156534.1">
    <property type="nucleotide sequence ID" value="NZ_JAHBAY010000005.1"/>
</dbReference>
<name>A0ABS5TJ53_9ACTN</name>
<comment type="caution">
    <text evidence="6">The sequence shown here is derived from an EMBL/GenBank/DDBJ whole genome shotgun (WGS) entry which is preliminary data.</text>
</comment>
<feature type="DNA-binding region" description="H-T-H motif" evidence="4">
    <location>
        <begin position="44"/>
        <end position="63"/>
    </location>
</feature>
<evidence type="ECO:0000259" key="5">
    <source>
        <dbReference type="PROSITE" id="PS50977"/>
    </source>
</evidence>
<dbReference type="PANTHER" id="PTHR30055">
    <property type="entry name" value="HTH-TYPE TRANSCRIPTIONAL REGULATOR RUTR"/>
    <property type="match status" value="1"/>
</dbReference>
<evidence type="ECO:0000313" key="7">
    <source>
        <dbReference type="Proteomes" id="UP001197247"/>
    </source>
</evidence>
<dbReference type="InterPro" id="IPR050109">
    <property type="entry name" value="HTH-type_TetR-like_transc_reg"/>
</dbReference>
<sequence length="204" mass="22347">MERQDEPVQRVRRGRGRRPAAEVRAGVLEAAGRLLFTEGIKAVTFERVALTAGSSKMTLYKWWPSAGALAAEAYFARSEQVLEFSDTGDIRADLTRQLRAFVRLLTQDGAGPVIAELIGAAQTDPDLKSAFSREYSMPRRILAIEAMERARGRGQLRDDVDVSMLVDQLWGACYHRLLVPDAPLSESFAGALVANALDGASPRS</sequence>
<dbReference type="Pfam" id="PF00440">
    <property type="entry name" value="TetR_N"/>
    <property type="match status" value="1"/>
</dbReference>
<reference evidence="6 7" key="1">
    <citation type="submission" date="2021-05" db="EMBL/GenBank/DDBJ databases">
        <title>Kineosporia and Streptomyces sp. nov. two new marine actinobacteria isolated from Coral.</title>
        <authorList>
            <person name="Buangrab K."/>
            <person name="Sutthacheep M."/>
            <person name="Yeemin T."/>
            <person name="Harunari E."/>
            <person name="Igarashi Y."/>
            <person name="Kanchanasin P."/>
            <person name="Tanasupawat S."/>
            <person name="Phongsopitanun W."/>
        </authorList>
    </citation>
    <scope>NUCLEOTIDE SEQUENCE [LARGE SCALE GENOMIC DNA]</scope>
    <source>
        <strain evidence="6 7">J2-2</strain>
    </source>
</reference>
<dbReference type="SUPFAM" id="SSF48498">
    <property type="entry name" value="Tetracyclin repressor-like, C-terminal domain"/>
    <property type="match status" value="1"/>
</dbReference>
<feature type="domain" description="HTH tetR-type" evidence="5">
    <location>
        <begin position="21"/>
        <end position="81"/>
    </location>
</feature>